<dbReference type="PROSITE" id="PS00211">
    <property type="entry name" value="ABC_TRANSPORTER_1"/>
    <property type="match status" value="1"/>
</dbReference>
<dbReference type="RefSeq" id="WP_025420506.1">
    <property type="nucleotide sequence ID" value="NZ_CP006569.1"/>
</dbReference>
<protein>
    <submittedName>
        <fullName evidence="10">Sn-glycerol-3-phosphate transport ATP-binding cassette</fullName>
    </submittedName>
</protein>
<dbReference type="GO" id="GO:0016887">
    <property type="term" value="F:ATP hydrolysis activity"/>
    <property type="evidence" value="ECO:0007669"/>
    <property type="project" value="InterPro"/>
</dbReference>
<keyword evidence="8" id="KW-0472">Membrane</keyword>
<keyword evidence="3" id="KW-0997">Cell inner membrane</keyword>
<evidence type="ECO:0000256" key="6">
    <source>
        <dbReference type="ARBA" id="ARBA00022840"/>
    </source>
</evidence>
<evidence type="ECO:0000256" key="4">
    <source>
        <dbReference type="ARBA" id="ARBA00022597"/>
    </source>
</evidence>
<keyword evidence="5" id="KW-0547">Nucleotide-binding</keyword>
<evidence type="ECO:0000256" key="2">
    <source>
        <dbReference type="ARBA" id="ARBA00022475"/>
    </source>
</evidence>
<dbReference type="Pfam" id="PF00005">
    <property type="entry name" value="ABC_tran"/>
    <property type="match status" value="1"/>
</dbReference>
<evidence type="ECO:0000256" key="5">
    <source>
        <dbReference type="ARBA" id="ARBA00022741"/>
    </source>
</evidence>
<evidence type="ECO:0000256" key="7">
    <source>
        <dbReference type="ARBA" id="ARBA00022967"/>
    </source>
</evidence>
<evidence type="ECO:0000313" key="11">
    <source>
        <dbReference type="Proteomes" id="UP000019028"/>
    </source>
</evidence>
<dbReference type="FunFam" id="3.40.50.300:FF:000042">
    <property type="entry name" value="Maltose/maltodextrin ABC transporter, ATP-binding protein"/>
    <property type="match status" value="1"/>
</dbReference>
<dbReference type="InterPro" id="IPR008995">
    <property type="entry name" value="Mo/tungstate-bd_C_term_dom"/>
</dbReference>
<dbReference type="PANTHER" id="PTHR43875">
    <property type="entry name" value="MALTODEXTRIN IMPORT ATP-BINDING PROTEIN MSMX"/>
    <property type="match status" value="1"/>
</dbReference>
<dbReference type="GO" id="GO:0015794">
    <property type="term" value="P:glycerol-3-phosphate transmembrane transport"/>
    <property type="evidence" value="ECO:0007669"/>
    <property type="project" value="TreeGrafter"/>
</dbReference>
<dbReference type="CDD" id="cd03301">
    <property type="entry name" value="ABC_MalK_N"/>
    <property type="match status" value="1"/>
</dbReference>
<keyword evidence="11" id="KW-1185">Reference proteome</keyword>
<evidence type="ECO:0000313" key="10">
    <source>
        <dbReference type="EMBL" id="AHF75354.1"/>
    </source>
</evidence>
<dbReference type="AlphaFoldDB" id="W0HNE7"/>
<dbReference type="GO" id="GO:0005524">
    <property type="term" value="F:ATP binding"/>
    <property type="evidence" value="ECO:0007669"/>
    <property type="project" value="UniProtKB-KW"/>
</dbReference>
<evidence type="ECO:0000256" key="3">
    <source>
        <dbReference type="ARBA" id="ARBA00022519"/>
    </source>
</evidence>
<name>W0HNE7_9GAMM</name>
<dbReference type="GO" id="GO:0008643">
    <property type="term" value="P:carbohydrate transport"/>
    <property type="evidence" value="ECO:0007669"/>
    <property type="project" value="InterPro"/>
</dbReference>
<dbReference type="PANTHER" id="PTHR43875:SF12">
    <property type="entry name" value="SN-GLYCEROL-3-PHOSPHATE IMPORT ATP-BINDING PROTEIN UGPC"/>
    <property type="match status" value="1"/>
</dbReference>
<dbReference type="Proteomes" id="UP000019028">
    <property type="component" value="Chromosome"/>
</dbReference>
<evidence type="ECO:0000259" key="9">
    <source>
        <dbReference type="PROSITE" id="PS50893"/>
    </source>
</evidence>
<keyword evidence="1" id="KW-0813">Transport</keyword>
<dbReference type="InterPro" id="IPR047641">
    <property type="entry name" value="ABC_transpr_MalK/UgpC-like"/>
</dbReference>
<feature type="domain" description="ABC transporter" evidence="9">
    <location>
        <begin position="4"/>
        <end position="235"/>
    </location>
</feature>
<gene>
    <name evidence="10" type="primary">ugpC</name>
    <name evidence="10" type="ORF">Sant_0238</name>
</gene>
<dbReference type="SUPFAM" id="SSF52540">
    <property type="entry name" value="P-loop containing nucleoside triphosphate hydrolases"/>
    <property type="match status" value="1"/>
</dbReference>
<dbReference type="InterPro" id="IPR003439">
    <property type="entry name" value="ABC_transporter-like_ATP-bd"/>
</dbReference>
<dbReference type="GO" id="GO:0140359">
    <property type="term" value="F:ABC-type transporter activity"/>
    <property type="evidence" value="ECO:0007669"/>
    <property type="project" value="InterPro"/>
</dbReference>
<dbReference type="GO" id="GO:0001407">
    <property type="term" value="P:glycerophosphodiester transmembrane transport"/>
    <property type="evidence" value="ECO:0007669"/>
    <property type="project" value="TreeGrafter"/>
</dbReference>
<dbReference type="KEGG" id="sod:Sant_0238"/>
<keyword evidence="4" id="KW-0762">Sugar transport</keyword>
<proteinExistence type="predicted"/>
<dbReference type="InterPro" id="IPR040582">
    <property type="entry name" value="OB_MalK-like"/>
</dbReference>
<dbReference type="PATRIC" id="fig|1239307.3.peg.261"/>
<keyword evidence="6 10" id="KW-0067">ATP-binding</keyword>
<sequence length="407" mass="44187">MASLRLQHVVKSYDGKNTIIEPLDLTVADGEFIVLVGPSGCGKSTLLRLVAGLESVTAGDIYIGDKRITHCEPRDRGIAMVFQNYALYPHMSVFDNMAYGLKIRGFGKQQIRHAVEQVANILELAPLLYRKPRELSGGQRQRVAMGRALVREPAVFLFDEPLSNLDAKLRTQMRLELLQLHRRLKTTSLYVTHDQVEAMTLAERVVVLNQGRVEQIGTPTEIYRRPATLFVAGFMGSPAMNLLPGRVSADGCWLRLDNGPALALPVVRADLAGRALTAGIRPEQIQRASRNPRTPPAIAAGVISPDGPWPGAAEERGASISTAVVVNGLAPSAAAPAPQAGEMCRLEVATLERLGADNLAHGHWEGCALVVRLAHDDLPAPGATLHLHCPADAWHYFDSQNGTRVEI</sequence>
<dbReference type="NCBIfam" id="NF008653">
    <property type="entry name" value="PRK11650.1"/>
    <property type="match status" value="1"/>
</dbReference>
<dbReference type="EMBL" id="CP006569">
    <property type="protein sequence ID" value="AHF75354.1"/>
    <property type="molecule type" value="Genomic_DNA"/>
</dbReference>
<evidence type="ECO:0000256" key="8">
    <source>
        <dbReference type="ARBA" id="ARBA00023136"/>
    </source>
</evidence>
<dbReference type="Gene3D" id="3.40.50.300">
    <property type="entry name" value="P-loop containing nucleotide triphosphate hydrolases"/>
    <property type="match status" value="1"/>
</dbReference>
<reference evidence="10 11" key="1">
    <citation type="journal article" date="2014" name="Genome Biol. Evol.">
        <title>Genome degeneration and adaptation in a nascent stage of symbiosis.</title>
        <authorList>
            <person name="Oakeson K.F."/>
            <person name="Gil R."/>
            <person name="Clayton A.L."/>
            <person name="Dunn D.M."/>
            <person name="von Niederhausern A.C."/>
            <person name="Hamil C."/>
            <person name="Aoyagi A."/>
            <person name="Duval B."/>
            <person name="Baca A."/>
            <person name="Silva F.J."/>
            <person name="Vallier A."/>
            <person name="Jackson D.G."/>
            <person name="Latorre A."/>
            <person name="Weiss R.B."/>
            <person name="Heddi A."/>
            <person name="Moya A."/>
            <person name="Dale C."/>
        </authorList>
    </citation>
    <scope>NUCLEOTIDE SEQUENCE [LARGE SCALE GENOMIC DNA]</scope>
    <source>
        <strain evidence="10 11">HS1</strain>
    </source>
</reference>
<keyword evidence="2" id="KW-1003">Cell membrane</keyword>
<dbReference type="GO" id="GO:0055052">
    <property type="term" value="C:ATP-binding cassette (ABC) transporter complex, substrate-binding subunit-containing"/>
    <property type="evidence" value="ECO:0007669"/>
    <property type="project" value="TreeGrafter"/>
</dbReference>
<dbReference type="HOGENOM" id="CLU_000604_1_1_6"/>
<keyword evidence="7" id="KW-1278">Translocase</keyword>
<dbReference type="OrthoDB" id="9802264at2"/>
<dbReference type="Gene3D" id="2.40.50.100">
    <property type="match status" value="1"/>
</dbReference>
<accession>W0HNE7</accession>
<dbReference type="SUPFAM" id="SSF50331">
    <property type="entry name" value="MOP-like"/>
    <property type="match status" value="2"/>
</dbReference>
<organism evidence="10 11">
    <name type="scientific">Sodalis praecaptivus</name>
    <dbReference type="NCBI Taxonomy" id="1239307"/>
    <lineage>
        <taxon>Bacteria</taxon>
        <taxon>Pseudomonadati</taxon>
        <taxon>Pseudomonadota</taxon>
        <taxon>Gammaproteobacteria</taxon>
        <taxon>Enterobacterales</taxon>
        <taxon>Bruguierivoracaceae</taxon>
        <taxon>Sodalis</taxon>
    </lineage>
</organism>
<evidence type="ECO:0000256" key="1">
    <source>
        <dbReference type="ARBA" id="ARBA00022448"/>
    </source>
</evidence>
<dbReference type="InterPro" id="IPR017871">
    <property type="entry name" value="ABC_transporter-like_CS"/>
</dbReference>
<dbReference type="InterPro" id="IPR015855">
    <property type="entry name" value="ABC_transpr_MalK-like"/>
</dbReference>
<dbReference type="Pfam" id="PF17912">
    <property type="entry name" value="OB_MalK"/>
    <property type="match status" value="1"/>
</dbReference>
<dbReference type="SMART" id="SM00382">
    <property type="entry name" value="AAA"/>
    <property type="match status" value="1"/>
</dbReference>
<dbReference type="PROSITE" id="PS50893">
    <property type="entry name" value="ABC_TRANSPORTER_2"/>
    <property type="match status" value="1"/>
</dbReference>
<dbReference type="InterPro" id="IPR027417">
    <property type="entry name" value="P-loop_NTPase"/>
</dbReference>
<dbReference type="InterPro" id="IPR003593">
    <property type="entry name" value="AAA+_ATPase"/>
</dbReference>